<evidence type="ECO:0000256" key="4">
    <source>
        <dbReference type="ARBA" id="ARBA00022730"/>
    </source>
</evidence>
<keyword evidence="4 10" id="KW-0699">rRNA-binding</keyword>
<dbReference type="EC" id="3.6.1.-" evidence="10"/>
<evidence type="ECO:0000256" key="8">
    <source>
        <dbReference type="ARBA" id="ARBA00022884"/>
    </source>
</evidence>
<comment type="caution">
    <text evidence="13">The sequence shown here is derived from an EMBL/GenBank/DDBJ whole genome shotgun (WGS) entry which is preliminary data.</text>
</comment>
<feature type="domain" description="CP-type G" evidence="12">
    <location>
        <begin position="100"/>
        <end position="257"/>
    </location>
</feature>
<reference evidence="14" key="1">
    <citation type="submission" date="2016-07" db="EMBL/GenBank/DDBJ databases">
        <authorList>
            <person name="Florea S."/>
            <person name="Webb J.S."/>
            <person name="Jaromczyk J."/>
            <person name="Schardl C.L."/>
        </authorList>
    </citation>
    <scope>NUCLEOTIDE SEQUENCE [LARGE SCALE GENOMIC DNA]</scope>
    <source>
        <strain evidence="14">MV-1</strain>
    </source>
</reference>
<comment type="cofactor">
    <cofactor evidence="10">
        <name>Zn(2+)</name>
        <dbReference type="ChEBI" id="CHEBI:29105"/>
    </cofactor>
    <text evidence="10">Binds 1 zinc ion per subunit.</text>
</comment>
<dbReference type="Gene3D" id="3.40.50.300">
    <property type="entry name" value="P-loop containing nucleotide triphosphate hydrolases"/>
    <property type="match status" value="1"/>
</dbReference>
<dbReference type="AlphaFoldDB" id="A0A1E5QBL8"/>
<feature type="binding site" evidence="10">
    <location>
        <position position="287"/>
    </location>
    <ligand>
        <name>Zn(2+)</name>
        <dbReference type="ChEBI" id="CHEBI:29105"/>
    </ligand>
</feature>
<protein>
    <recommendedName>
        <fullName evidence="10">Small ribosomal subunit biogenesis GTPase RsgA</fullName>
        <ecNumber evidence="10">3.6.1.-</ecNumber>
    </recommendedName>
</protein>
<evidence type="ECO:0000313" key="14">
    <source>
        <dbReference type="Proteomes" id="UP000095347"/>
    </source>
</evidence>
<dbReference type="HAMAP" id="MF_01820">
    <property type="entry name" value="GTPase_RsgA"/>
    <property type="match status" value="1"/>
</dbReference>
<evidence type="ECO:0000256" key="3">
    <source>
        <dbReference type="ARBA" id="ARBA00022723"/>
    </source>
</evidence>
<keyword evidence="9 10" id="KW-0342">GTP-binding</keyword>
<evidence type="ECO:0000256" key="5">
    <source>
        <dbReference type="ARBA" id="ARBA00022741"/>
    </source>
</evidence>
<keyword evidence="7 10" id="KW-0862">Zinc</keyword>
<gene>
    <name evidence="10" type="primary">rsgA</name>
    <name evidence="13" type="ORF">BEN30_04820</name>
</gene>
<dbReference type="Pfam" id="PF03193">
    <property type="entry name" value="RsgA_GTPase"/>
    <property type="match status" value="1"/>
</dbReference>
<dbReference type="PROSITE" id="PS51721">
    <property type="entry name" value="G_CP"/>
    <property type="match status" value="1"/>
</dbReference>
<dbReference type="Proteomes" id="UP000095347">
    <property type="component" value="Unassembled WGS sequence"/>
</dbReference>
<dbReference type="GO" id="GO:0003924">
    <property type="term" value="F:GTPase activity"/>
    <property type="evidence" value="ECO:0007669"/>
    <property type="project" value="UniProtKB-UniRule"/>
</dbReference>
<feature type="binding site" evidence="10">
    <location>
        <position position="293"/>
    </location>
    <ligand>
        <name>Zn(2+)</name>
        <dbReference type="ChEBI" id="CHEBI:29105"/>
    </ligand>
</feature>
<comment type="similarity">
    <text evidence="10">Belongs to the TRAFAC class YlqF/YawG GTPase family. RsgA subfamily.</text>
</comment>
<dbReference type="Gene3D" id="1.10.40.50">
    <property type="entry name" value="Probable gtpase engc, domain 3"/>
    <property type="match status" value="1"/>
</dbReference>
<sequence>MTFNMTDLAEFGWNTFFTSQLEIDDFECGVPVRVMAVHRGAINIVGPGIEASIPPYRTDPDDVETSATVGDWLIVDDKTHRPRRLLKRRSLFKRRAAGTGREVQLIAANVDTLLIVTSCNADFNVARLERYLALALEAEVTPVIVLTKGDLCDDPKVYVDQAFALPSVHMVETLNALDPAEVKHLIPWCLSGQTVALVGSSGVGKSTLINTLTGHADVATQGIREDDAKGRHTTTGRAFHRMPSGGWLIDTPGMRELQLTDVQSGLDEVFSDIVELAQACRFSTCRHDTEPGCAVTAAIEAGELDVERLKRWRKLVAEEAYNTGSLAERRSRDKAFGKMIKRVIKDKKDFSGS</sequence>
<evidence type="ECO:0000259" key="11">
    <source>
        <dbReference type="PROSITE" id="PS50936"/>
    </source>
</evidence>
<keyword evidence="14" id="KW-1185">Reference proteome</keyword>
<evidence type="ECO:0000256" key="9">
    <source>
        <dbReference type="ARBA" id="ARBA00023134"/>
    </source>
</evidence>
<dbReference type="GO" id="GO:0046872">
    <property type="term" value="F:metal ion binding"/>
    <property type="evidence" value="ECO:0007669"/>
    <property type="project" value="UniProtKB-KW"/>
</dbReference>
<dbReference type="GO" id="GO:0005737">
    <property type="term" value="C:cytoplasm"/>
    <property type="evidence" value="ECO:0007669"/>
    <property type="project" value="UniProtKB-SubCell"/>
</dbReference>
<dbReference type="STRING" id="28181.BEN30_04820"/>
<evidence type="ECO:0000256" key="7">
    <source>
        <dbReference type="ARBA" id="ARBA00022833"/>
    </source>
</evidence>
<dbReference type="InterPro" id="IPR004881">
    <property type="entry name" value="Ribosome_biogen_GTPase_RsgA"/>
</dbReference>
<dbReference type="CDD" id="cd01854">
    <property type="entry name" value="YjeQ_EngC"/>
    <property type="match status" value="1"/>
</dbReference>
<evidence type="ECO:0000256" key="6">
    <source>
        <dbReference type="ARBA" id="ARBA00022801"/>
    </source>
</evidence>
<dbReference type="OrthoDB" id="9809485at2"/>
<feature type="binding site" evidence="10">
    <location>
        <begin position="147"/>
        <end position="150"/>
    </location>
    <ligand>
        <name>GTP</name>
        <dbReference type="ChEBI" id="CHEBI:37565"/>
    </ligand>
</feature>
<keyword evidence="6 10" id="KW-0378">Hydrolase</keyword>
<evidence type="ECO:0000313" key="13">
    <source>
        <dbReference type="EMBL" id="OEJ69038.1"/>
    </source>
</evidence>
<keyword evidence="3 10" id="KW-0479">Metal-binding</keyword>
<dbReference type="GO" id="GO:0042274">
    <property type="term" value="P:ribosomal small subunit biogenesis"/>
    <property type="evidence" value="ECO:0007669"/>
    <property type="project" value="UniProtKB-UniRule"/>
</dbReference>
<dbReference type="PANTHER" id="PTHR32120">
    <property type="entry name" value="SMALL RIBOSOMAL SUBUNIT BIOGENESIS GTPASE RSGA"/>
    <property type="match status" value="1"/>
</dbReference>
<comment type="subunit">
    <text evidence="10">Monomer. Associates with 30S ribosomal subunit, binds 16S rRNA.</text>
</comment>
<keyword evidence="8 10" id="KW-0694">RNA-binding</keyword>
<name>A0A1E5QBL8_9PROT</name>
<feature type="binding site" evidence="10">
    <location>
        <position position="280"/>
    </location>
    <ligand>
        <name>Zn(2+)</name>
        <dbReference type="ChEBI" id="CHEBI:29105"/>
    </ligand>
</feature>
<comment type="function">
    <text evidence="10">One of several proteins that assist in the late maturation steps of the functional core of the 30S ribosomal subunit. Helps release RbfA from mature subunits. May play a role in the assembly of ribosomal proteins into the subunit. Circularly permuted GTPase that catalyzes slow GTP hydrolysis, GTPase activity is stimulated by the 30S ribosomal subunit.</text>
</comment>
<dbReference type="InterPro" id="IPR030378">
    <property type="entry name" value="G_CP_dom"/>
</dbReference>
<dbReference type="InterPro" id="IPR027417">
    <property type="entry name" value="P-loop_NTPase"/>
</dbReference>
<evidence type="ECO:0000259" key="12">
    <source>
        <dbReference type="PROSITE" id="PS51721"/>
    </source>
</evidence>
<dbReference type="GO" id="GO:0019843">
    <property type="term" value="F:rRNA binding"/>
    <property type="evidence" value="ECO:0007669"/>
    <property type="project" value="UniProtKB-KW"/>
</dbReference>
<evidence type="ECO:0000256" key="1">
    <source>
        <dbReference type="ARBA" id="ARBA00022490"/>
    </source>
</evidence>
<keyword evidence="1 10" id="KW-0963">Cytoplasm</keyword>
<dbReference type="EMBL" id="MCGG01000009">
    <property type="protein sequence ID" value="OEJ69038.1"/>
    <property type="molecule type" value="Genomic_DNA"/>
</dbReference>
<accession>A0A1E5QBL8</accession>
<feature type="binding site" evidence="10">
    <location>
        <position position="285"/>
    </location>
    <ligand>
        <name>Zn(2+)</name>
        <dbReference type="ChEBI" id="CHEBI:29105"/>
    </ligand>
</feature>
<keyword evidence="5 10" id="KW-0547">Nucleotide-binding</keyword>
<evidence type="ECO:0000256" key="2">
    <source>
        <dbReference type="ARBA" id="ARBA00022517"/>
    </source>
</evidence>
<dbReference type="GO" id="GO:0005525">
    <property type="term" value="F:GTP binding"/>
    <property type="evidence" value="ECO:0007669"/>
    <property type="project" value="UniProtKB-UniRule"/>
</dbReference>
<dbReference type="SUPFAM" id="SSF52540">
    <property type="entry name" value="P-loop containing nucleoside triphosphate hydrolases"/>
    <property type="match status" value="1"/>
</dbReference>
<dbReference type="InterPro" id="IPR010914">
    <property type="entry name" value="RsgA_GTPase_dom"/>
</dbReference>
<dbReference type="PROSITE" id="PS50936">
    <property type="entry name" value="ENGC_GTPASE"/>
    <property type="match status" value="1"/>
</dbReference>
<feature type="domain" description="EngC GTPase" evidence="11">
    <location>
        <begin position="108"/>
        <end position="255"/>
    </location>
</feature>
<proteinExistence type="inferred from homology"/>
<feature type="binding site" evidence="10">
    <location>
        <begin position="199"/>
        <end position="207"/>
    </location>
    <ligand>
        <name>GTP</name>
        <dbReference type="ChEBI" id="CHEBI:37565"/>
    </ligand>
</feature>
<keyword evidence="2 10" id="KW-0690">Ribosome biogenesis</keyword>
<dbReference type="PANTHER" id="PTHR32120:SF10">
    <property type="entry name" value="SMALL RIBOSOMAL SUBUNIT BIOGENESIS GTPASE RSGA"/>
    <property type="match status" value="1"/>
</dbReference>
<organism evidence="13 14">
    <name type="scientific">Magnetovibrio blakemorei</name>
    <dbReference type="NCBI Taxonomy" id="28181"/>
    <lineage>
        <taxon>Bacteria</taxon>
        <taxon>Pseudomonadati</taxon>
        <taxon>Pseudomonadota</taxon>
        <taxon>Alphaproteobacteria</taxon>
        <taxon>Rhodospirillales</taxon>
        <taxon>Magnetovibrionaceae</taxon>
        <taxon>Magnetovibrio</taxon>
    </lineage>
</organism>
<comment type="subcellular location">
    <subcellularLocation>
        <location evidence="10">Cytoplasm</location>
    </subcellularLocation>
</comment>
<evidence type="ECO:0000256" key="10">
    <source>
        <dbReference type="HAMAP-Rule" id="MF_01820"/>
    </source>
</evidence>
<dbReference type="NCBIfam" id="TIGR00157">
    <property type="entry name" value="ribosome small subunit-dependent GTPase A"/>
    <property type="match status" value="1"/>
</dbReference>